<accession>C4YAY5</accession>
<feature type="region of interest" description="Disordered" evidence="1">
    <location>
        <begin position="474"/>
        <end position="498"/>
    </location>
</feature>
<evidence type="ECO:0008006" key="5">
    <source>
        <dbReference type="Google" id="ProtNLM"/>
    </source>
</evidence>
<dbReference type="KEGG" id="clu:CLUG_05450"/>
<keyword evidence="2" id="KW-0812">Transmembrane</keyword>
<dbReference type="Gene3D" id="2.40.70.10">
    <property type="entry name" value="Acid Proteases"/>
    <property type="match status" value="1"/>
</dbReference>
<dbReference type="VEuPathDB" id="FungiDB:CLUG_05450"/>
<organism evidence="3 4">
    <name type="scientific">Clavispora lusitaniae (strain ATCC 42720)</name>
    <name type="common">Yeast</name>
    <name type="synonym">Candida lusitaniae</name>
    <dbReference type="NCBI Taxonomy" id="306902"/>
    <lineage>
        <taxon>Eukaryota</taxon>
        <taxon>Fungi</taxon>
        <taxon>Dikarya</taxon>
        <taxon>Ascomycota</taxon>
        <taxon>Saccharomycotina</taxon>
        <taxon>Pichiomycetes</taxon>
        <taxon>Metschnikowiaceae</taxon>
        <taxon>Clavispora</taxon>
    </lineage>
</organism>
<dbReference type="InterPro" id="IPR021109">
    <property type="entry name" value="Peptidase_aspartic_dom_sf"/>
</dbReference>
<reference evidence="3 4" key="1">
    <citation type="journal article" date="2009" name="Nature">
        <title>Evolution of pathogenicity and sexual reproduction in eight Candida genomes.</title>
        <authorList>
            <person name="Butler G."/>
            <person name="Rasmussen M.D."/>
            <person name="Lin M.F."/>
            <person name="Santos M.A."/>
            <person name="Sakthikumar S."/>
            <person name="Munro C.A."/>
            <person name="Rheinbay E."/>
            <person name="Grabherr M."/>
            <person name="Forche A."/>
            <person name="Reedy J.L."/>
            <person name="Agrafioti I."/>
            <person name="Arnaud M.B."/>
            <person name="Bates S."/>
            <person name="Brown A.J."/>
            <person name="Brunke S."/>
            <person name="Costanzo M.C."/>
            <person name="Fitzpatrick D.A."/>
            <person name="de Groot P.W."/>
            <person name="Harris D."/>
            <person name="Hoyer L.L."/>
            <person name="Hube B."/>
            <person name="Klis F.M."/>
            <person name="Kodira C."/>
            <person name="Lennard N."/>
            <person name="Logue M.E."/>
            <person name="Martin R."/>
            <person name="Neiman A.M."/>
            <person name="Nikolaou E."/>
            <person name="Quail M.A."/>
            <person name="Quinn J."/>
            <person name="Santos M.C."/>
            <person name="Schmitzberger F.F."/>
            <person name="Sherlock G."/>
            <person name="Shah P."/>
            <person name="Silverstein K.A."/>
            <person name="Skrzypek M.S."/>
            <person name="Soll D."/>
            <person name="Staggs R."/>
            <person name="Stansfield I."/>
            <person name="Stumpf M.P."/>
            <person name="Sudbery P.E."/>
            <person name="Srikantha T."/>
            <person name="Zeng Q."/>
            <person name="Berman J."/>
            <person name="Berriman M."/>
            <person name="Heitman J."/>
            <person name="Gow N.A."/>
            <person name="Lorenz M.C."/>
            <person name="Birren B.W."/>
            <person name="Kellis M."/>
            <person name="Cuomo C.A."/>
        </authorList>
    </citation>
    <scope>NUCLEOTIDE SEQUENCE [LARGE SCALE GENOMIC DNA]</scope>
    <source>
        <strain evidence="3 4">ATCC 42720</strain>
    </source>
</reference>
<dbReference type="SUPFAM" id="SSF50630">
    <property type="entry name" value="Acid proteases"/>
    <property type="match status" value="1"/>
</dbReference>
<evidence type="ECO:0000313" key="3">
    <source>
        <dbReference type="EMBL" id="EEQ41322.1"/>
    </source>
</evidence>
<gene>
    <name evidence="3" type="ORF">CLUG_05450</name>
</gene>
<dbReference type="InParanoid" id="C4YAY5"/>
<dbReference type="Proteomes" id="UP000007703">
    <property type="component" value="Unassembled WGS sequence"/>
</dbReference>
<feature type="transmembrane region" description="Helical" evidence="2">
    <location>
        <begin position="7"/>
        <end position="31"/>
    </location>
</feature>
<dbReference type="AlphaFoldDB" id="C4YAY5"/>
<keyword evidence="2" id="KW-0472">Membrane</keyword>
<protein>
    <recommendedName>
        <fullName evidence="5">Peptidase A1 domain-containing protein</fullName>
    </recommendedName>
</protein>
<name>C4YAY5_CLAL4</name>
<sequence>MQFRSFFFFFFFFLFSIFLMRTAFWFIVAVVTANLNVAHNRHHVLNERNSLETSKDKTETNQQDHKGFAFGSPQNSIITYYTWDSPVLGIPLFMQTTNNETVLRPKDIPTNASYVHINGSQFGNETAWLNGLELSNYTYMPYGIQRNDSIFKLSNYTLESYGYIYDYVQVGLCLVGTHLMFEDTPSSDLMEMSVLDSLLASGDIVTRSFSVTVDTLFDVLFGEIDHGKYEGPLVKFKHYYDESQDDYSNVHPTLLMDGMAGTNFSVYNPVQVQISSYWSLPHEYYYTLFDHFKQNYGMDDDGYMPCSVFNSTEYVSFYFSGEEFQIPVNSFVDFTYDNTSMYPYDAYGKYYTESAACKLDLGQEDGFVGISEALFHNQYLVVDYDNEEIAIARAATESKPQTIEKISTGIPRATPAKYFSVSVSTTTDSDGYEDYSTSYYPSYSMYTGGHFGFNGTETSYTTKSDSSILSKSVASTTGGSTKSDHSTKNSSSSKATGHTQKAGGVMAFVTFFLGALMII</sequence>
<evidence type="ECO:0000313" key="4">
    <source>
        <dbReference type="Proteomes" id="UP000007703"/>
    </source>
</evidence>
<evidence type="ECO:0000256" key="2">
    <source>
        <dbReference type="SAM" id="Phobius"/>
    </source>
</evidence>
<evidence type="ECO:0000256" key="1">
    <source>
        <dbReference type="SAM" id="MobiDB-lite"/>
    </source>
</evidence>
<dbReference type="EMBL" id="CH408082">
    <property type="protein sequence ID" value="EEQ41322.1"/>
    <property type="molecule type" value="Genomic_DNA"/>
</dbReference>
<proteinExistence type="predicted"/>
<keyword evidence="2" id="KW-1133">Transmembrane helix</keyword>
<dbReference type="HOGENOM" id="CLU_578705_0_0_1"/>